<dbReference type="EMBL" id="HBHR01022084">
    <property type="protein sequence ID" value="CAD9873525.1"/>
    <property type="molecule type" value="Transcribed_RNA"/>
</dbReference>
<evidence type="ECO:0000313" key="3">
    <source>
        <dbReference type="EMBL" id="CAD9873525.1"/>
    </source>
</evidence>
<protein>
    <recommendedName>
        <fullName evidence="2">EF-hand domain-containing protein</fullName>
    </recommendedName>
</protein>
<name>A0A7S2V5D9_9STRA</name>
<sequence length="109" mass="12230">MGAEESRPSVDELMDKIDNGDVEAIGELWGRLDRDGAGTLEGEEAQRCMTEIIEQLMEGWDSMEPERKDRLGKVMIPFFVKCRIDPNGDGVITKEEFERRIAGILNADG</sequence>
<dbReference type="PROSITE" id="PS00018">
    <property type="entry name" value="EF_HAND_1"/>
    <property type="match status" value="1"/>
</dbReference>
<proteinExistence type="predicted"/>
<reference evidence="3" key="1">
    <citation type="submission" date="2021-01" db="EMBL/GenBank/DDBJ databases">
        <authorList>
            <person name="Corre E."/>
            <person name="Pelletier E."/>
            <person name="Niang G."/>
            <person name="Scheremetjew M."/>
            <person name="Finn R."/>
            <person name="Kale V."/>
            <person name="Holt S."/>
            <person name="Cochrane G."/>
            <person name="Meng A."/>
            <person name="Brown T."/>
            <person name="Cohen L."/>
        </authorList>
    </citation>
    <scope>NUCLEOTIDE SEQUENCE</scope>
    <source>
        <strain evidence="3">CCMP1661</strain>
    </source>
</reference>
<dbReference type="InterPro" id="IPR018247">
    <property type="entry name" value="EF_Hand_1_Ca_BS"/>
</dbReference>
<dbReference type="InterPro" id="IPR011992">
    <property type="entry name" value="EF-hand-dom_pair"/>
</dbReference>
<dbReference type="InterPro" id="IPR002048">
    <property type="entry name" value="EF_hand_dom"/>
</dbReference>
<evidence type="ECO:0000259" key="2">
    <source>
        <dbReference type="PROSITE" id="PS50222"/>
    </source>
</evidence>
<gene>
    <name evidence="3" type="ORF">FJAP1339_LOCUS11305</name>
</gene>
<evidence type="ECO:0000256" key="1">
    <source>
        <dbReference type="ARBA" id="ARBA00022837"/>
    </source>
</evidence>
<dbReference type="GO" id="GO:0005509">
    <property type="term" value="F:calcium ion binding"/>
    <property type="evidence" value="ECO:0007669"/>
    <property type="project" value="InterPro"/>
</dbReference>
<dbReference type="SUPFAM" id="SSF47473">
    <property type="entry name" value="EF-hand"/>
    <property type="match status" value="1"/>
</dbReference>
<organism evidence="3">
    <name type="scientific">Fibrocapsa japonica</name>
    <dbReference type="NCBI Taxonomy" id="94617"/>
    <lineage>
        <taxon>Eukaryota</taxon>
        <taxon>Sar</taxon>
        <taxon>Stramenopiles</taxon>
        <taxon>Ochrophyta</taxon>
        <taxon>Raphidophyceae</taxon>
        <taxon>Chattonellales</taxon>
        <taxon>Chattonellaceae</taxon>
        <taxon>Fibrocapsa</taxon>
    </lineage>
</organism>
<dbReference type="Gene3D" id="1.10.238.10">
    <property type="entry name" value="EF-hand"/>
    <property type="match status" value="1"/>
</dbReference>
<feature type="domain" description="EF-hand" evidence="2">
    <location>
        <begin position="84"/>
        <end position="107"/>
    </location>
</feature>
<keyword evidence="1" id="KW-0106">Calcium</keyword>
<accession>A0A7S2V5D9</accession>
<dbReference type="AlphaFoldDB" id="A0A7S2V5D9"/>
<dbReference type="PROSITE" id="PS50222">
    <property type="entry name" value="EF_HAND_2"/>
    <property type="match status" value="1"/>
</dbReference>